<proteinExistence type="predicted"/>
<dbReference type="Proteomes" id="UP000824469">
    <property type="component" value="Unassembled WGS sequence"/>
</dbReference>
<gene>
    <name evidence="2" type="ORF">KI387_038240</name>
</gene>
<name>A0AA38CD18_TAXCH</name>
<dbReference type="AlphaFoldDB" id="A0AA38CD18"/>
<organism evidence="2 3">
    <name type="scientific">Taxus chinensis</name>
    <name type="common">Chinese yew</name>
    <name type="synonym">Taxus wallichiana var. chinensis</name>
    <dbReference type="NCBI Taxonomy" id="29808"/>
    <lineage>
        <taxon>Eukaryota</taxon>
        <taxon>Viridiplantae</taxon>
        <taxon>Streptophyta</taxon>
        <taxon>Embryophyta</taxon>
        <taxon>Tracheophyta</taxon>
        <taxon>Spermatophyta</taxon>
        <taxon>Pinopsida</taxon>
        <taxon>Pinidae</taxon>
        <taxon>Conifers II</taxon>
        <taxon>Cupressales</taxon>
        <taxon>Taxaceae</taxon>
        <taxon>Taxus</taxon>
    </lineage>
</organism>
<feature type="non-terminal residue" evidence="2">
    <location>
        <position position="1"/>
    </location>
</feature>
<evidence type="ECO:0000256" key="1">
    <source>
        <dbReference type="SAM" id="MobiDB-lite"/>
    </source>
</evidence>
<dbReference type="EMBL" id="JAHRHJ020000011">
    <property type="protein sequence ID" value="KAH9294652.1"/>
    <property type="molecule type" value="Genomic_DNA"/>
</dbReference>
<feature type="non-terminal residue" evidence="2">
    <location>
        <position position="123"/>
    </location>
</feature>
<reference evidence="2 3" key="1">
    <citation type="journal article" date="2021" name="Nat. Plants">
        <title>The Taxus genome provides insights into paclitaxel biosynthesis.</title>
        <authorList>
            <person name="Xiong X."/>
            <person name="Gou J."/>
            <person name="Liao Q."/>
            <person name="Li Y."/>
            <person name="Zhou Q."/>
            <person name="Bi G."/>
            <person name="Li C."/>
            <person name="Du R."/>
            <person name="Wang X."/>
            <person name="Sun T."/>
            <person name="Guo L."/>
            <person name="Liang H."/>
            <person name="Lu P."/>
            <person name="Wu Y."/>
            <person name="Zhang Z."/>
            <person name="Ro D.K."/>
            <person name="Shang Y."/>
            <person name="Huang S."/>
            <person name="Yan J."/>
        </authorList>
    </citation>
    <scope>NUCLEOTIDE SEQUENCE [LARGE SCALE GENOMIC DNA]</scope>
    <source>
        <strain evidence="2">Ta-2019</strain>
    </source>
</reference>
<keyword evidence="3" id="KW-1185">Reference proteome</keyword>
<comment type="caution">
    <text evidence="2">The sequence shown here is derived from an EMBL/GenBank/DDBJ whole genome shotgun (WGS) entry which is preliminary data.</text>
</comment>
<feature type="region of interest" description="Disordered" evidence="1">
    <location>
        <begin position="97"/>
        <end position="123"/>
    </location>
</feature>
<protein>
    <submittedName>
        <fullName evidence="2">Uncharacterized protein</fullName>
    </submittedName>
</protein>
<accession>A0AA38CD18</accession>
<evidence type="ECO:0000313" key="2">
    <source>
        <dbReference type="EMBL" id="KAH9294652.1"/>
    </source>
</evidence>
<evidence type="ECO:0000313" key="3">
    <source>
        <dbReference type="Proteomes" id="UP000824469"/>
    </source>
</evidence>
<sequence>LPFQCRRCFGLGHTSTTCGMEKRQHEKCNWWKDALPEHLIFVDRKDLESKAVDEPESRKTPLSKTQVVSNIKNTQAIEGSMENDKYLSLDNNVAVPNGTNVTKENTPPLSASPTTKAPSGWIT</sequence>